<accession>A0A835CJM3</accession>
<comment type="caution">
    <text evidence="1">The sequence shown here is derived from an EMBL/GenBank/DDBJ whole genome shotgun (WGS) entry which is preliminary data.</text>
</comment>
<name>A0A835CJM3_9FABA</name>
<gene>
    <name evidence="1" type="ORF">G2W53_002481</name>
</gene>
<dbReference type="PANTHER" id="PTHR39104:SF1">
    <property type="entry name" value="AMINO ACID-LIGASE"/>
    <property type="match status" value="1"/>
</dbReference>
<dbReference type="PANTHER" id="PTHR39104">
    <property type="entry name" value="AMINO ACID-LIGASE"/>
    <property type="match status" value="1"/>
</dbReference>
<dbReference type="EMBL" id="JAAIUW010000001">
    <property type="protein sequence ID" value="KAF7845576.1"/>
    <property type="molecule type" value="Genomic_DNA"/>
</dbReference>
<dbReference type="OrthoDB" id="751983at2759"/>
<evidence type="ECO:0000313" key="2">
    <source>
        <dbReference type="Proteomes" id="UP000634136"/>
    </source>
</evidence>
<dbReference type="AlphaFoldDB" id="A0A835CJM3"/>
<evidence type="ECO:0000313" key="1">
    <source>
        <dbReference type="EMBL" id="KAF7845576.1"/>
    </source>
</evidence>
<sequence length="270" mass="30290">MAIAQRHFQKPLETNSKQKESTVAFHLKHSQKPEKRNQISITEIIYSYRIQKRSMLAIKLLCPSLSKVVHLRVPSDEQKIDLGSIARAFGLEPSTLKLNGHFISRGIDLIASSVTWNSLLSFFSAKGLSTGKHHHDALLVTGKLCKAGNKRGHDSQDAENGVCKVIEGENVGSSRGTQIETIDLLKNKKLRESKPDMLNGLGCKRKQLFEDVNLFKKLKINDEKSDIQDKVSDLAGKISRNQFTCCSYASKNQKRIRDEAIVAAHCKRIR</sequence>
<dbReference type="Proteomes" id="UP000634136">
    <property type="component" value="Unassembled WGS sequence"/>
</dbReference>
<proteinExistence type="predicted"/>
<keyword evidence="2" id="KW-1185">Reference proteome</keyword>
<reference evidence="1" key="1">
    <citation type="submission" date="2020-09" db="EMBL/GenBank/DDBJ databases">
        <title>Genome-Enabled Discovery of Anthraquinone Biosynthesis in Senna tora.</title>
        <authorList>
            <person name="Kang S.-H."/>
            <person name="Pandey R.P."/>
            <person name="Lee C.-M."/>
            <person name="Sim J.-S."/>
            <person name="Jeong J.-T."/>
            <person name="Choi B.-S."/>
            <person name="Jung M."/>
            <person name="Ginzburg D."/>
            <person name="Zhao K."/>
            <person name="Won S.Y."/>
            <person name="Oh T.-J."/>
            <person name="Yu Y."/>
            <person name="Kim N.-H."/>
            <person name="Lee O.R."/>
            <person name="Lee T.-H."/>
            <person name="Bashyal P."/>
            <person name="Kim T.-S."/>
            <person name="Lee W.-H."/>
            <person name="Kawkins C."/>
            <person name="Kim C.-K."/>
            <person name="Kim J.S."/>
            <person name="Ahn B.O."/>
            <person name="Rhee S.Y."/>
            <person name="Sohng J.K."/>
        </authorList>
    </citation>
    <scope>NUCLEOTIDE SEQUENCE</scope>
    <source>
        <tissue evidence="1">Leaf</tissue>
    </source>
</reference>
<organism evidence="1 2">
    <name type="scientific">Senna tora</name>
    <dbReference type="NCBI Taxonomy" id="362788"/>
    <lineage>
        <taxon>Eukaryota</taxon>
        <taxon>Viridiplantae</taxon>
        <taxon>Streptophyta</taxon>
        <taxon>Embryophyta</taxon>
        <taxon>Tracheophyta</taxon>
        <taxon>Spermatophyta</taxon>
        <taxon>Magnoliopsida</taxon>
        <taxon>eudicotyledons</taxon>
        <taxon>Gunneridae</taxon>
        <taxon>Pentapetalae</taxon>
        <taxon>rosids</taxon>
        <taxon>fabids</taxon>
        <taxon>Fabales</taxon>
        <taxon>Fabaceae</taxon>
        <taxon>Caesalpinioideae</taxon>
        <taxon>Cassia clade</taxon>
        <taxon>Senna</taxon>
    </lineage>
</organism>
<protein>
    <submittedName>
        <fullName evidence="1">Uncharacterized protein</fullName>
    </submittedName>
</protein>